<evidence type="ECO:0000313" key="2">
    <source>
        <dbReference type="Proteomes" id="UP001221838"/>
    </source>
</evidence>
<dbReference type="EMBL" id="JAQNDM010000002">
    <property type="protein sequence ID" value="MDC0711063.1"/>
    <property type="molecule type" value="Genomic_DNA"/>
</dbReference>
<gene>
    <name evidence="1" type="ORF">POL68_21510</name>
</gene>
<dbReference type="RefSeq" id="WP_272141029.1">
    <property type="nucleotide sequence ID" value="NZ_JAQNDM010000002.1"/>
</dbReference>
<dbReference type="Proteomes" id="UP001221838">
    <property type="component" value="Unassembled WGS sequence"/>
</dbReference>
<evidence type="ECO:0008006" key="3">
    <source>
        <dbReference type="Google" id="ProtNLM"/>
    </source>
</evidence>
<organism evidence="1 2">
    <name type="scientific">Stigmatella ashevillensis</name>
    <dbReference type="NCBI Taxonomy" id="2995309"/>
    <lineage>
        <taxon>Bacteria</taxon>
        <taxon>Pseudomonadati</taxon>
        <taxon>Myxococcota</taxon>
        <taxon>Myxococcia</taxon>
        <taxon>Myxococcales</taxon>
        <taxon>Cystobacterineae</taxon>
        <taxon>Archangiaceae</taxon>
        <taxon>Stigmatella</taxon>
    </lineage>
</organism>
<accession>A0ABT5DE48</accession>
<protein>
    <recommendedName>
        <fullName evidence="3">HEXXH motif-containing protein</fullName>
    </recommendedName>
</protein>
<name>A0ABT5DE48_9BACT</name>
<keyword evidence="2" id="KW-1185">Reference proteome</keyword>
<sequence>MSSAPTPAGPVLELSSVFDWKPTRLPALINQRFLARVANDLNASVKENGALFGRAQEAARLLQEVKELPDAALLRILSSPEVYFLLTEARSEQTQGLLPALESWLHAERARADADYPLSEATWSALGDVYFPAGPRSSPVAASLKPGTWTPEAPYEAWRGHGTIPVDFFSPYARRPIPSASYRPVQIGPVAELSPAERGDVVGRLTGALDALSQLGPALHGFVLQMARVIMPRRDDVNAHLYTSVSSRAFIGRVTLVNPQLSHIDVTALTGSLIHESIHAFLYMCELEAPIVQDWERVRGTLLVSPWTGGRLTLHTYLHASFVWYGLSRLWHLPKAEQVFPAEALAEHRARAAEGFARGILGPLEPVRHHVSPYVMEQLQWMDAHRP</sequence>
<comment type="caution">
    <text evidence="1">The sequence shown here is derived from an EMBL/GenBank/DDBJ whole genome shotgun (WGS) entry which is preliminary data.</text>
</comment>
<evidence type="ECO:0000313" key="1">
    <source>
        <dbReference type="EMBL" id="MDC0711063.1"/>
    </source>
</evidence>
<proteinExistence type="predicted"/>
<reference evidence="1 2" key="1">
    <citation type="submission" date="2022-11" db="EMBL/GenBank/DDBJ databases">
        <title>Minimal conservation of predation-associated metabolite biosynthetic gene clusters underscores biosynthetic potential of Myxococcota including descriptions for ten novel species: Archangium lansinium sp. nov., Myxococcus landrumus sp. nov., Nannocystis bai.</title>
        <authorList>
            <person name="Ahearne A."/>
            <person name="Stevens C."/>
            <person name="Dowd S."/>
        </authorList>
    </citation>
    <scope>NUCLEOTIDE SEQUENCE [LARGE SCALE GENOMIC DNA]</scope>
    <source>
        <strain evidence="1 2">NCWAL01</strain>
    </source>
</reference>